<feature type="compositionally biased region" description="Basic and acidic residues" evidence="1">
    <location>
        <begin position="325"/>
        <end position="340"/>
    </location>
</feature>
<keyword evidence="2" id="KW-0812">Transmembrane</keyword>
<protein>
    <submittedName>
        <fullName evidence="4">Putative Integral membrane protein</fullName>
    </submittedName>
</protein>
<feature type="transmembrane region" description="Helical" evidence="2">
    <location>
        <begin position="75"/>
        <end position="98"/>
    </location>
</feature>
<feature type="transmembrane region" description="Helical" evidence="2">
    <location>
        <begin position="206"/>
        <end position="227"/>
    </location>
</feature>
<dbReference type="Pfam" id="PF24802">
    <property type="entry name" value="DUF7703"/>
    <property type="match status" value="1"/>
</dbReference>
<evidence type="ECO:0000313" key="5">
    <source>
        <dbReference type="Proteomes" id="UP000039046"/>
    </source>
</evidence>
<proteinExistence type="predicted"/>
<feature type="transmembrane region" description="Helical" evidence="2">
    <location>
        <begin position="12"/>
        <end position="35"/>
    </location>
</feature>
<dbReference type="PANTHER" id="PTHR37013">
    <property type="entry name" value="INTEGRAL MEMBRANE PROTEIN (AFU_ORTHOLOGUE AFUA_1G05950)-RELATED"/>
    <property type="match status" value="1"/>
</dbReference>
<feature type="region of interest" description="Disordered" evidence="1">
    <location>
        <begin position="281"/>
        <end position="340"/>
    </location>
</feature>
<evidence type="ECO:0000259" key="3">
    <source>
        <dbReference type="Pfam" id="PF24802"/>
    </source>
</evidence>
<feature type="transmembrane region" description="Helical" evidence="2">
    <location>
        <begin position="152"/>
        <end position="170"/>
    </location>
</feature>
<evidence type="ECO:0000256" key="1">
    <source>
        <dbReference type="SAM" id="MobiDB-lite"/>
    </source>
</evidence>
<dbReference type="InterPro" id="IPR056120">
    <property type="entry name" value="DUF7703"/>
</dbReference>
<dbReference type="EMBL" id="CDHN01000001">
    <property type="protein sequence ID" value="CEJ79798.1"/>
    <property type="molecule type" value="Genomic_DNA"/>
</dbReference>
<keyword evidence="2" id="KW-1133">Transmembrane helix</keyword>
<evidence type="ECO:0000256" key="2">
    <source>
        <dbReference type="SAM" id="Phobius"/>
    </source>
</evidence>
<accession>A0A0A1SI34</accession>
<dbReference type="Proteomes" id="UP000039046">
    <property type="component" value="Unassembled WGS sequence"/>
</dbReference>
<sequence>MEDLKSNLPMAMVIAAFTGISWYIGVEINISLFLLFKRRRGLYFWSCALTSWGVILQPLFIILADFGVWKDPVPAVVMIYLTWLIMVVPQSWVLYSRLHLLVHTPKTLRILRYILIFVSIVFSVPTIIIGTIAQATNIHPGLASFNIVWDRVQLAVFFVQETMLSLLYIYHTRKYLLARSPLIERTWSVAESDHGERVQSQEQNSVLWQLVYSNLLIIALDITLLGIQCADLFYLQGAFKPCVYGVKLKIEFAILNRLIATVQQAAREEIYLGSAPDSLGLGPNLSSAQSAQERERRKRSTPDPTETLDALDDEESDIVPPGHLRSPESQKPIRYETHES</sequence>
<reference evidence="4 5" key="1">
    <citation type="journal article" date="2015" name="Genome Announc.">
        <title>Draft Genome Sequence and Gene Annotation of the Entomopathogenic Fungus Verticillium hemipterigenum.</title>
        <authorList>
            <person name="Horn F."/>
            <person name="Habel A."/>
            <person name="Scharf D.H."/>
            <person name="Dworschak J."/>
            <person name="Brakhage A.A."/>
            <person name="Guthke R."/>
            <person name="Hertweck C."/>
            <person name="Linde J."/>
        </authorList>
    </citation>
    <scope>NUCLEOTIDE SEQUENCE [LARGE SCALE GENOMIC DNA]</scope>
</reference>
<dbReference type="HOGENOM" id="CLU_045148_0_0_1"/>
<evidence type="ECO:0000313" key="4">
    <source>
        <dbReference type="EMBL" id="CEJ79798.1"/>
    </source>
</evidence>
<name>A0A0A1SI34_9HYPO</name>
<gene>
    <name evidence="4" type="ORF">VHEMI00017</name>
</gene>
<organism evidence="4 5">
    <name type="scientific">[Torrubiella] hemipterigena</name>
    <dbReference type="NCBI Taxonomy" id="1531966"/>
    <lineage>
        <taxon>Eukaryota</taxon>
        <taxon>Fungi</taxon>
        <taxon>Dikarya</taxon>
        <taxon>Ascomycota</taxon>
        <taxon>Pezizomycotina</taxon>
        <taxon>Sordariomycetes</taxon>
        <taxon>Hypocreomycetidae</taxon>
        <taxon>Hypocreales</taxon>
        <taxon>Clavicipitaceae</taxon>
        <taxon>Clavicipitaceae incertae sedis</taxon>
        <taxon>'Torrubiella' clade</taxon>
    </lineage>
</organism>
<keyword evidence="2" id="KW-0472">Membrane</keyword>
<keyword evidence="5" id="KW-1185">Reference proteome</keyword>
<feature type="transmembrane region" description="Helical" evidence="2">
    <location>
        <begin position="110"/>
        <end position="132"/>
    </location>
</feature>
<dbReference type="PANTHER" id="PTHR37013:SF4">
    <property type="entry name" value="INTEGRAL MEMBRANE PROTEIN"/>
    <property type="match status" value="1"/>
</dbReference>
<dbReference type="AlphaFoldDB" id="A0A0A1SI34"/>
<feature type="transmembrane region" description="Helical" evidence="2">
    <location>
        <begin position="42"/>
        <end position="63"/>
    </location>
</feature>
<feature type="domain" description="DUF7703" evidence="3">
    <location>
        <begin position="10"/>
        <end position="264"/>
    </location>
</feature>
<dbReference type="OrthoDB" id="405906at2759"/>